<proteinExistence type="predicted"/>
<dbReference type="Proteomes" id="UP000242180">
    <property type="component" value="Unassembled WGS sequence"/>
</dbReference>
<name>A0A1X2H3N2_SYNRA</name>
<organism evidence="2 3">
    <name type="scientific">Syncephalastrum racemosum</name>
    <name type="common">Filamentous fungus</name>
    <dbReference type="NCBI Taxonomy" id="13706"/>
    <lineage>
        <taxon>Eukaryota</taxon>
        <taxon>Fungi</taxon>
        <taxon>Fungi incertae sedis</taxon>
        <taxon>Mucoromycota</taxon>
        <taxon>Mucoromycotina</taxon>
        <taxon>Mucoromycetes</taxon>
        <taxon>Mucorales</taxon>
        <taxon>Syncephalastraceae</taxon>
        <taxon>Syncephalastrum</taxon>
    </lineage>
</organism>
<evidence type="ECO:0000256" key="1">
    <source>
        <dbReference type="SAM" id="Phobius"/>
    </source>
</evidence>
<dbReference type="AlphaFoldDB" id="A0A1X2H3N2"/>
<gene>
    <name evidence="2" type="ORF">BCR43DRAFT_496190</name>
</gene>
<keyword evidence="1" id="KW-0812">Transmembrane</keyword>
<dbReference type="EMBL" id="MCGN01000009">
    <property type="protein sequence ID" value="ORY93015.1"/>
    <property type="molecule type" value="Genomic_DNA"/>
</dbReference>
<evidence type="ECO:0000313" key="3">
    <source>
        <dbReference type="Proteomes" id="UP000242180"/>
    </source>
</evidence>
<dbReference type="InParanoid" id="A0A1X2H3N2"/>
<accession>A0A1X2H3N2</accession>
<feature type="transmembrane region" description="Helical" evidence="1">
    <location>
        <begin position="37"/>
        <end position="56"/>
    </location>
</feature>
<keyword evidence="1" id="KW-1133">Transmembrane helix</keyword>
<comment type="caution">
    <text evidence="2">The sequence shown here is derived from an EMBL/GenBank/DDBJ whole genome shotgun (WGS) entry which is preliminary data.</text>
</comment>
<reference evidence="2 3" key="1">
    <citation type="submission" date="2016-07" db="EMBL/GenBank/DDBJ databases">
        <title>Pervasive Adenine N6-methylation of Active Genes in Fungi.</title>
        <authorList>
            <consortium name="DOE Joint Genome Institute"/>
            <person name="Mondo S.J."/>
            <person name="Dannebaum R.O."/>
            <person name="Kuo R.C."/>
            <person name="Labutti K."/>
            <person name="Haridas S."/>
            <person name="Kuo A."/>
            <person name="Salamov A."/>
            <person name="Ahrendt S.R."/>
            <person name="Lipzen A."/>
            <person name="Sullivan W."/>
            <person name="Andreopoulos W.B."/>
            <person name="Clum A."/>
            <person name="Lindquist E."/>
            <person name="Daum C."/>
            <person name="Ramamoorthy G.K."/>
            <person name="Gryganskyi A."/>
            <person name="Culley D."/>
            <person name="Magnuson J.K."/>
            <person name="James T.Y."/>
            <person name="O'Malley M.A."/>
            <person name="Stajich J.E."/>
            <person name="Spatafora J.W."/>
            <person name="Visel A."/>
            <person name="Grigoriev I.V."/>
        </authorList>
    </citation>
    <scope>NUCLEOTIDE SEQUENCE [LARGE SCALE GENOMIC DNA]</scope>
    <source>
        <strain evidence="2 3">NRRL 2496</strain>
    </source>
</reference>
<protein>
    <submittedName>
        <fullName evidence="2">Uncharacterized protein</fullName>
    </submittedName>
</protein>
<sequence length="129" mass="14915">MANVTILAADESATWIKRSSQKYDLIVPRHTQNSVTYLVYLLFYQLSLYAGAFMHWHPSIALRHSAYAHCSYVRLKYKSTLYVSTCLQSSERIRNHFTNQENASYNAFCAAQSIKLSVKKCRCQRPRAL</sequence>
<keyword evidence="1" id="KW-0472">Membrane</keyword>
<evidence type="ECO:0000313" key="2">
    <source>
        <dbReference type="EMBL" id="ORY93015.1"/>
    </source>
</evidence>
<keyword evidence="3" id="KW-1185">Reference proteome</keyword>